<accession>A0A0K9P801</accession>
<evidence type="ECO:0000256" key="7">
    <source>
        <dbReference type="ARBA" id="ARBA00023180"/>
    </source>
</evidence>
<dbReference type="GO" id="GO:0004252">
    <property type="term" value="F:serine-type endopeptidase activity"/>
    <property type="evidence" value="ECO:0000318"/>
    <property type="project" value="GO_Central"/>
</dbReference>
<dbReference type="Pfam" id="PF05922">
    <property type="entry name" value="Inhibitor_I9"/>
    <property type="match status" value="1"/>
</dbReference>
<evidence type="ECO:0000313" key="15">
    <source>
        <dbReference type="EMBL" id="KMZ65153.1"/>
    </source>
</evidence>
<dbReference type="PROSITE" id="PS51892">
    <property type="entry name" value="SUBTILASE"/>
    <property type="match status" value="1"/>
</dbReference>
<feature type="chain" id="PRO_5005527665" evidence="10">
    <location>
        <begin position="30"/>
        <end position="774"/>
    </location>
</feature>
<dbReference type="GO" id="GO:0006508">
    <property type="term" value="P:proteolysis"/>
    <property type="evidence" value="ECO:0007669"/>
    <property type="project" value="UniProtKB-KW"/>
</dbReference>
<evidence type="ECO:0000256" key="4">
    <source>
        <dbReference type="ARBA" id="ARBA00022729"/>
    </source>
</evidence>
<dbReference type="OrthoDB" id="206201at2759"/>
<dbReference type="Gene3D" id="3.40.50.200">
    <property type="entry name" value="Peptidase S8/S53 domain"/>
    <property type="match status" value="1"/>
</dbReference>
<feature type="domain" description="PA" evidence="12">
    <location>
        <begin position="378"/>
        <end position="461"/>
    </location>
</feature>
<keyword evidence="7" id="KW-0325">Glycoprotein</keyword>
<evidence type="ECO:0000256" key="8">
    <source>
        <dbReference type="PIRSR" id="PIRSR615500-1"/>
    </source>
</evidence>
<dbReference type="AlphaFoldDB" id="A0A0K9P801"/>
<evidence type="ECO:0000259" key="13">
    <source>
        <dbReference type="Pfam" id="PF05922"/>
    </source>
</evidence>
<keyword evidence="6 9" id="KW-0720">Serine protease</keyword>
<comment type="caution">
    <text evidence="15">The sequence shown here is derived from an EMBL/GenBank/DDBJ whole genome shotgun (WGS) entry which is preliminary data.</text>
</comment>
<dbReference type="InterPro" id="IPR045051">
    <property type="entry name" value="SBT"/>
</dbReference>
<dbReference type="InterPro" id="IPR036852">
    <property type="entry name" value="Peptidase_S8/S53_dom_sf"/>
</dbReference>
<dbReference type="InterPro" id="IPR010259">
    <property type="entry name" value="S8pro/Inhibitor_I9"/>
</dbReference>
<evidence type="ECO:0000256" key="5">
    <source>
        <dbReference type="ARBA" id="ARBA00022801"/>
    </source>
</evidence>
<dbReference type="Gene3D" id="3.30.70.80">
    <property type="entry name" value="Peptidase S8 propeptide/proteinase inhibitor I9"/>
    <property type="match status" value="1"/>
</dbReference>
<dbReference type="Pfam" id="PF00082">
    <property type="entry name" value="Peptidase_S8"/>
    <property type="match status" value="1"/>
</dbReference>
<dbReference type="Pfam" id="PF17766">
    <property type="entry name" value="fn3_6"/>
    <property type="match status" value="1"/>
</dbReference>
<evidence type="ECO:0000256" key="6">
    <source>
        <dbReference type="ARBA" id="ARBA00022825"/>
    </source>
</evidence>
<dbReference type="GO" id="GO:0005576">
    <property type="term" value="C:extracellular region"/>
    <property type="evidence" value="ECO:0000318"/>
    <property type="project" value="GO_Central"/>
</dbReference>
<dbReference type="InterPro" id="IPR023827">
    <property type="entry name" value="Peptidase_S8_Asp-AS"/>
</dbReference>
<feature type="domain" description="Peptidase S8/S53" evidence="11">
    <location>
        <begin position="148"/>
        <end position="587"/>
    </location>
</feature>
<evidence type="ECO:0000259" key="11">
    <source>
        <dbReference type="Pfam" id="PF00082"/>
    </source>
</evidence>
<dbReference type="InterPro" id="IPR000209">
    <property type="entry name" value="Peptidase_S8/S53_dom"/>
</dbReference>
<evidence type="ECO:0000256" key="2">
    <source>
        <dbReference type="ARBA" id="ARBA00011073"/>
    </source>
</evidence>
<evidence type="ECO:0000256" key="1">
    <source>
        <dbReference type="ARBA" id="ARBA00004613"/>
    </source>
</evidence>
<dbReference type="InterPro" id="IPR015500">
    <property type="entry name" value="Peptidase_S8_subtilisin-rel"/>
</dbReference>
<feature type="domain" description="Inhibitor I9" evidence="13">
    <location>
        <begin position="45"/>
        <end position="117"/>
    </location>
</feature>
<dbReference type="CDD" id="cd04852">
    <property type="entry name" value="Peptidases_S8_3"/>
    <property type="match status" value="1"/>
</dbReference>
<dbReference type="EMBL" id="LFYR01001070">
    <property type="protein sequence ID" value="KMZ65153.1"/>
    <property type="molecule type" value="Genomic_DNA"/>
</dbReference>
<dbReference type="Gene3D" id="2.60.40.2310">
    <property type="match status" value="1"/>
</dbReference>
<name>A0A0K9P801_ZOSMR</name>
<dbReference type="SUPFAM" id="SSF52743">
    <property type="entry name" value="Subtilisin-like"/>
    <property type="match status" value="1"/>
</dbReference>
<dbReference type="InterPro" id="IPR034197">
    <property type="entry name" value="Peptidases_S8_3"/>
</dbReference>
<dbReference type="InterPro" id="IPR041469">
    <property type="entry name" value="Subtilisin-like_FN3"/>
</dbReference>
<organism evidence="15 16">
    <name type="scientific">Zostera marina</name>
    <name type="common">Eelgrass</name>
    <dbReference type="NCBI Taxonomy" id="29655"/>
    <lineage>
        <taxon>Eukaryota</taxon>
        <taxon>Viridiplantae</taxon>
        <taxon>Streptophyta</taxon>
        <taxon>Embryophyta</taxon>
        <taxon>Tracheophyta</taxon>
        <taxon>Spermatophyta</taxon>
        <taxon>Magnoliopsida</taxon>
        <taxon>Liliopsida</taxon>
        <taxon>Zosteraceae</taxon>
        <taxon>Zostera</taxon>
    </lineage>
</organism>
<evidence type="ECO:0000256" key="9">
    <source>
        <dbReference type="PROSITE-ProRule" id="PRU01240"/>
    </source>
</evidence>
<feature type="domain" description="Subtilisin-like protease fibronectin type-III" evidence="14">
    <location>
        <begin position="664"/>
        <end position="767"/>
    </location>
</feature>
<feature type="signal peptide" evidence="10">
    <location>
        <begin position="1"/>
        <end position="29"/>
    </location>
</feature>
<dbReference type="Proteomes" id="UP000036987">
    <property type="component" value="Unassembled WGS sequence"/>
</dbReference>
<dbReference type="Pfam" id="PF02225">
    <property type="entry name" value="PA"/>
    <property type="match status" value="1"/>
</dbReference>
<proteinExistence type="inferred from homology"/>
<dbReference type="PROSITE" id="PS00136">
    <property type="entry name" value="SUBTILASE_ASP"/>
    <property type="match status" value="1"/>
</dbReference>
<comment type="similarity">
    <text evidence="2 9">Belongs to the peptidase S8 family.</text>
</comment>
<dbReference type="Gene3D" id="3.50.30.30">
    <property type="match status" value="1"/>
</dbReference>
<feature type="active site" description="Charge relay system" evidence="8 9">
    <location>
        <position position="157"/>
    </location>
</feature>
<dbReference type="InterPro" id="IPR003137">
    <property type="entry name" value="PA_domain"/>
</dbReference>
<dbReference type="STRING" id="29655.A0A0K9P801"/>
<gene>
    <name evidence="15" type="ORF">ZOSMA_335G00080</name>
</gene>
<protein>
    <submittedName>
        <fullName evidence="15">Subtilisin-like serine protease</fullName>
    </submittedName>
</protein>
<keyword evidence="4 10" id="KW-0732">Signal</keyword>
<evidence type="ECO:0000259" key="12">
    <source>
        <dbReference type="Pfam" id="PF02225"/>
    </source>
</evidence>
<reference evidence="16" key="1">
    <citation type="journal article" date="2016" name="Nature">
        <title>The genome of the seagrass Zostera marina reveals angiosperm adaptation to the sea.</title>
        <authorList>
            <person name="Olsen J.L."/>
            <person name="Rouze P."/>
            <person name="Verhelst B."/>
            <person name="Lin Y.-C."/>
            <person name="Bayer T."/>
            <person name="Collen J."/>
            <person name="Dattolo E."/>
            <person name="De Paoli E."/>
            <person name="Dittami S."/>
            <person name="Maumus F."/>
            <person name="Michel G."/>
            <person name="Kersting A."/>
            <person name="Lauritano C."/>
            <person name="Lohaus R."/>
            <person name="Toepel M."/>
            <person name="Tonon T."/>
            <person name="Vanneste K."/>
            <person name="Amirebrahimi M."/>
            <person name="Brakel J."/>
            <person name="Bostroem C."/>
            <person name="Chovatia M."/>
            <person name="Grimwood J."/>
            <person name="Jenkins J.W."/>
            <person name="Jueterbock A."/>
            <person name="Mraz A."/>
            <person name="Stam W.T."/>
            <person name="Tice H."/>
            <person name="Bornberg-Bauer E."/>
            <person name="Green P.J."/>
            <person name="Pearson G.A."/>
            <person name="Procaccini G."/>
            <person name="Duarte C.M."/>
            <person name="Schmutz J."/>
            <person name="Reusch T.B.H."/>
            <person name="Van de Peer Y."/>
        </authorList>
    </citation>
    <scope>NUCLEOTIDE SEQUENCE [LARGE SCALE GENOMIC DNA]</scope>
    <source>
        <strain evidence="16">cv. Finnish</strain>
    </source>
</reference>
<evidence type="ECO:0000259" key="14">
    <source>
        <dbReference type="Pfam" id="PF17766"/>
    </source>
</evidence>
<comment type="subcellular location">
    <subcellularLocation>
        <location evidence="1">Secreted</location>
    </subcellularLocation>
</comment>
<keyword evidence="3 9" id="KW-0645">Protease</keyword>
<evidence type="ECO:0000256" key="10">
    <source>
        <dbReference type="SAM" id="SignalP"/>
    </source>
</evidence>
<evidence type="ECO:0000256" key="3">
    <source>
        <dbReference type="ARBA" id="ARBA00022670"/>
    </source>
</evidence>
<feature type="active site" description="Charge relay system" evidence="8 9">
    <location>
        <position position="547"/>
    </location>
</feature>
<dbReference type="CDD" id="cd02120">
    <property type="entry name" value="PA_subtilisin_like"/>
    <property type="match status" value="1"/>
</dbReference>
<keyword evidence="16" id="KW-1185">Reference proteome</keyword>
<dbReference type="PRINTS" id="PR00723">
    <property type="entry name" value="SUBTILISIN"/>
</dbReference>
<dbReference type="PANTHER" id="PTHR10795">
    <property type="entry name" value="PROPROTEIN CONVERTASE SUBTILISIN/KEXIN"/>
    <property type="match status" value="1"/>
</dbReference>
<keyword evidence="5 9" id="KW-0378">Hydrolase</keyword>
<dbReference type="InterPro" id="IPR037045">
    <property type="entry name" value="S8pro/Inhibitor_I9_sf"/>
</dbReference>
<dbReference type="OMA" id="NINNIWR"/>
<sequence>MKISDISCIIFINILVTALFSNYPQCIHSTDVFAYYGSSNQRRPYIVHVQEVPSTNLAISHQEWHESFLPSNSSQGLLFSYKHAMSGFAAMLTEEEVEKMSKKDGFLHAHPSKNHKLQTTHSPKFLRLTKPQIKNNINNIWRDNFGYGKGVIIGVLDTGISSNHPSFDDHGMPPPPKKWKGSCEAPITCNNKIIGGKSFIFNGDGNRNNSVTLPIDEQGHGTHTASTAAGQFVDNASVLGSAKGIASGISPHAHLAIYKVCGTYNCPDESIQAGIDKAMEDGVDVISLSLGSLETPLYNDVVSIGTFKAVKKGIFVSASAGNSGPVLSTLENASPWIFTVGASTIDRKIVAIVELSNGLKFHGESAYQPKHFSSSFHPLVFPQFENDENSTYCSNVTTLNTIDVKGKIVLCDAGIVNQKTAGSNVKKAGGVAMIHIGSRMDGLATYAKADLIPTSRITYKDRYKILYHYYKNPNITATIQFLGTKIGEADNPAPEVVSFSSRGPSKVTPGFVKPDVIGPGVNILAAWPISVGAFNVSPAFNIISGTSMSCPHLSGIGALLKNAHPDWSPTMIKSAIVTTSDMIDRFGNRISDLYDNQTTNFHVMGSGHVNVIKANNPGLVYDTQPIKSYMAYLCGLNYTNKQVSIFVANSTCPHQNNKTFEGIDLNYPSMVVELTRSNYFHRNFSRLVTNVGPNYMYNVTVKPPSGVIIRVEPKELKFSSFKEQLKFTVDVHLDTKSPEYSSFSEGFGHLTWISSDRKIKVRSAMVVTKKNNNV</sequence>
<feature type="active site" description="Charge relay system" evidence="8 9">
    <location>
        <position position="220"/>
    </location>
</feature>
<evidence type="ECO:0000313" key="16">
    <source>
        <dbReference type="Proteomes" id="UP000036987"/>
    </source>
</evidence>